<name>A0A1I5RZM5_9FIRM</name>
<protein>
    <recommendedName>
        <fullName evidence="4">ATP-dependent sacrificial sulfur transferase LarE</fullName>
    </recommendedName>
</protein>
<dbReference type="Gene3D" id="3.40.50.620">
    <property type="entry name" value="HUPs"/>
    <property type="match status" value="1"/>
</dbReference>
<dbReference type="InterPro" id="IPR014729">
    <property type="entry name" value="Rossmann-like_a/b/a_fold"/>
</dbReference>
<evidence type="ECO:0000313" key="3">
    <source>
        <dbReference type="Proteomes" id="UP000182624"/>
    </source>
</evidence>
<dbReference type="SUPFAM" id="SSF52402">
    <property type="entry name" value="Adenine nucleotide alpha hydrolases-like"/>
    <property type="match status" value="1"/>
</dbReference>
<feature type="active site" description="Nucleophile and sulfur donor" evidence="1">
    <location>
        <position position="185"/>
    </location>
</feature>
<dbReference type="InterPro" id="IPR005232">
    <property type="entry name" value="LarE"/>
</dbReference>
<gene>
    <name evidence="2" type="ORF">SAMN04487928_10546</name>
</gene>
<dbReference type="EMBL" id="FOXO01000005">
    <property type="protein sequence ID" value="SFP63920.1"/>
    <property type="molecule type" value="Genomic_DNA"/>
</dbReference>
<evidence type="ECO:0008006" key="4">
    <source>
        <dbReference type="Google" id="ProtNLM"/>
    </source>
</evidence>
<accession>A0A1I5RZM5</accession>
<dbReference type="PANTHER" id="PTHR43169:SF2">
    <property type="entry name" value="NAD_GMP SYNTHASE DOMAIN-CONTAINING PROTEIN"/>
    <property type="match status" value="1"/>
</dbReference>
<dbReference type="InterPro" id="IPR052188">
    <property type="entry name" value="Ni-pincer_cofactor_biosynth"/>
</dbReference>
<dbReference type="GO" id="GO:0016783">
    <property type="term" value="F:sulfurtransferase activity"/>
    <property type="evidence" value="ECO:0007669"/>
    <property type="project" value="InterPro"/>
</dbReference>
<sequence length="279" mass="31435">MTQTHFDAPSEELLGKYSQLKDYLKSLGTVAVAYSSGVDSTFLLYAASAALGENVIALTASSCLFPKRELHEATDYCKELGIEHFVIEADVFSIEGFSDNPPDRCYHCKRRLFEQFLEEAKRHGITSVVEGSNLDDMGDYRPGHRAIAELGILSPLRKIGFTKQEIRIMSAYLGIPTAEKASFACLASRFPYGELISDKKLDMVDKAEQYLLDAGFKQFRVRIHGTDVARIEVLPKDFDRFMDLQFRNSVYSAFKEYGFNYVSLDLKGYRTGSMNETLS</sequence>
<dbReference type="PIRSF" id="PIRSF006661">
    <property type="entry name" value="PP-lp_UCP006661"/>
    <property type="match status" value="1"/>
</dbReference>
<organism evidence="2 3">
    <name type="scientific">Butyrivibrio proteoclasticus</name>
    <dbReference type="NCBI Taxonomy" id="43305"/>
    <lineage>
        <taxon>Bacteria</taxon>
        <taxon>Bacillati</taxon>
        <taxon>Bacillota</taxon>
        <taxon>Clostridia</taxon>
        <taxon>Lachnospirales</taxon>
        <taxon>Lachnospiraceae</taxon>
        <taxon>Butyrivibrio</taxon>
    </lineage>
</organism>
<dbReference type="Proteomes" id="UP000182624">
    <property type="component" value="Unassembled WGS sequence"/>
</dbReference>
<reference evidence="3" key="1">
    <citation type="submission" date="2016-10" db="EMBL/GenBank/DDBJ databases">
        <authorList>
            <person name="Varghese N."/>
            <person name="Submissions S."/>
        </authorList>
    </citation>
    <scope>NUCLEOTIDE SEQUENCE [LARGE SCALE GENOMIC DNA]</scope>
    <source>
        <strain evidence="3">P18</strain>
    </source>
</reference>
<evidence type="ECO:0000313" key="2">
    <source>
        <dbReference type="EMBL" id="SFP63920.1"/>
    </source>
</evidence>
<dbReference type="RefSeq" id="WP_074884937.1">
    <property type="nucleotide sequence ID" value="NZ_FOXO01000005.1"/>
</dbReference>
<dbReference type="OrthoDB" id="9776919at2"/>
<dbReference type="NCBIfam" id="TIGR00268">
    <property type="entry name" value="ATP-dependent sacrificial sulfur transferase LarE"/>
    <property type="match status" value="1"/>
</dbReference>
<dbReference type="AlphaFoldDB" id="A0A1I5RZM5"/>
<keyword evidence="3" id="KW-1185">Reference proteome</keyword>
<dbReference type="CDD" id="cd01990">
    <property type="entry name" value="LarE-like"/>
    <property type="match status" value="1"/>
</dbReference>
<evidence type="ECO:0000256" key="1">
    <source>
        <dbReference type="PIRSR" id="PIRSR006661-1"/>
    </source>
</evidence>
<proteinExistence type="predicted"/>
<dbReference type="PANTHER" id="PTHR43169">
    <property type="entry name" value="EXSB FAMILY PROTEIN"/>
    <property type="match status" value="1"/>
</dbReference>